<evidence type="ECO:0000256" key="1">
    <source>
        <dbReference type="SAM" id="Phobius"/>
    </source>
</evidence>
<evidence type="ECO:0000313" key="2">
    <source>
        <dbReference type="EMBL" id="GAH34574.1"/>
    </source>
</evidence>
<feature type="transmembrane region" description="Helical" evidence="1">
    <location>
        <begin position="69"/>
        <end position="89"/>
    </location>
</feature>
<reference evidence="2" key="1">
    <citation type="journal article" date="2014" name="Front. Microbiol.">
        <title>High frequency of phylogenetically diverse reductive dehalogenase-homologous genes in deep subseafloor sedimentary metagenomes.</title>
        <authorList>
            <person name="Kawai M."/>
            <person name="Futagami T."/>
            <person name="Toyoda A."/>
            <person name="Takaki Y."/>
            <person name="Nishi S."/>
            <person name="Hori S."/>
            <person name="Arai W."/>
            <person name="Tsubouchi T."/>
            <person name="Morono Y."/>
            <person name="Uchiyama I."/>
            <person name="Ito T."/>
            <person name="Fujiyama A."/>
            <person name="Inagaki F."/>
            <person name="Takami H."/>
        </authorList>
    </citation>
    <scope>NUCLEOTIDE SEQUENCE</scope>
    <source>
        <strain evidence="2">Expedition CK06-06</strain>
    </source>
</reference>
<keyword evidence="1" id="KW-1133">Transmembrane helix</keyword>
<sequence length="139" mass="14843">MEELLKKIGSWLFLIGILVAVIVGLIVGANWYADANSYIAGILAVLGFIVGLLSFFAMGSITHEKVPTFLIAALTLVGIGALSSTWTFGTYAGLAPYFVNITQYLAIFAAPAAGILAIRAIWDAGKTEEIERVIPKIPR</sequence>
<accession>X1FZ25</accession>
<proteinExistence type="predicted"/>
<comment type="caution">
    <text evidence="2">The sequence shown here is derived from an EMBL/GenBank/DDBJ whole genome shotgun (WGS) entry which is preliminary data.</text>
</comment>
<dbReference type="EMBL" id="BARU01006625">
    <property type="protein sequence ID" value="GAH34574.1"/>
    <property type="molecule type" value="Genomic_DNA"/>
</dbReference>
<feature type="transmembrane region" description="Helical" evidence="1">
    <location>
        <begin position="12"/>
        <end position="32"/>
    </location>
</feature>
<feature type="transmembrane region" description="Helical" evidence="1">
    <location>
        <begin position="38"/>
        <end position="57"/>
    </location>
</feature>
<name>X1FZ25_9ZZZZ</name>
<keyword evidence="1" id="KW-0472">Membrane</keyword>
<keyword evidence="1" id="KW-0812">Transmembrane</keyword>
<gene>
    <name evidence="2" type="ORF">S03H2_13041</name>
</gene>
<protein>
    <submittedName>
        <fullName evidence="2">Uncharacterized protein</fullName>
    </submittedName>
</protein>
<feature type="transmembrane region" description="Helical" evidence="1">
    <location>
        <begin position="101"/>
        <end position="122"/>
    </location>
</feature>
<organism evidence="2">
    <name type="scientific">marine sediment metagenome</name>
    <dbReference type="NCBI Taxonomy" id="412755"/>
    <lineage>
        <taxon>unclassified sequences</taxon>
        <taxon>metagenomes</taxon>
        <taxon>ecological metagenomes</taxon>
    </lineage>
</organism>
<dbReference type="AlphaFoldDB" id="X1FZ25"/>